<feature type="compositionally biased region" description="Basic residues" evidence="1">
    <location>
        <begin position="95"/>
        <end position="106"/>
    </location>
</feature>
<dbReference type="AlphaFoldDB" id="A0A8K0GCG9"/>
<gene>
    <name evidence="2" type="ORF">ILUMI_12262</name>
</gene>
<comment type="caution">
    <text evidence="2">The sequence shown here is derived from an EMBL/GenBank/DDBJ whole genome shotgun (WGS) entry which is preliminary data.</text>
</comment>
<dbReference type="Proteomes" id="UP000801492">
    <property type="component" value="Unassembled WGS sequence"/>
</dbReference>
<keyword evidence="3" id="KW-1185">Reference proteome</keyword>
<reference evidence="2" key="1">
    <citation type="submission" date="2019-08" db="EMBL/GenBank/DDBJ databases">
        <title>The genome of the North American firefly Photinus pyralis.</title>
        <authorList>
            <consortium name="Photinus pyralis genome working group"/>
            <person name="Fallon T.R."/>
            <person name="Sander Lower S.E."/>
            <person name="Weng J.-K."/>
        </authorList>
    </citation>
    <scope>NUCLEOTIDE SEQUENCE</scope>
    <source>
        <strain evidence="2">TRF0915ILg1</strain>
        <tissue evidence="2">Whole body</tissue>
    </source>
</reference>
<name>A0A8K0GCG9_IGNLU</name>
<accession>A0A8K0GCG9</accession>
<evidence type="ECO:0000313" key="2">
    <source>
        <dbReference type="EMBL" id="KAF2893911.1"/>
    </source>
</evidence>
<sequence length="149" mass="16670">MMEIWTYVLTYNKWLASFLRRPDIAVCKAENVPVVHALGMSREISSETSSLVPDISPGKALDLVSPVTVITLAAKKALRQISGVLSSDQCITKQSKTKKLKSRRRPPPSSSESKKVVLDNSKEEERLVDYENKCVGCGEDFRKTKKKED</sequence>
<proteinExistence type="predicted"/>
<protein>
    <submittedName>
        <fullName evidence="2">Uncharacterized protein</fullName>
    </submittedName>
</protein>
<evidence type="ECO:0000313" key="3">
    <source>
        <dbReference type="Proteomes" id="UP000801492"/>
    </source>
</evidence>
<feature type="compositionally biased region" description="Basic and acidic residues" evidence="1">
    <location>
        <begin position="112"/>
        <end position="121"/>
    </location>
</feature>
<feature type="region of interest" description="Disordered" evidence="1">
    <location>
        <begin position="90"/>
        <end position="121"/>
    </location>
</feature>
<dbReference type="EMBL" id="VTPC01007550">
    <property type="protein sequence ID" value="KAF2893911.1"/>
    <property type="molecule type" value="Genomic_DNA"/>
</dbReference>
<evidence type="ECO:0000256" key="1">
    <source>
        <dbReference type="SAM" id="MobiDB-lite"/>
    </source>
</evidence>
<organism evidence="2 3">
    <name type="scientific">Ignelater luminosus</name>
    <name type="common">Cucubano</name>
    <name type="synonym">Pyrophorus luminosus</name>
    <dbReference type="NCBI Taxonomy" id="2038154"/>
    <lineage>
        <taxon>Eukaryota</taxon>
        <taxon>Metazoa</taxon>
        <taxon>Ecdysozoa</taxon>
        <taxon>Arthropoda</taxon>
        <taxon>Hexapoda</taxon>
        <taxon>Insecta</taxon>
        <taxon>Pterygota</taxon>
        <taxon>Neoptera</taxon>
        <taxon>Endopterygota</taxon>
        <taxon>Coleoptera</taxon>
        <taxon>Polyphaga</taxon>
        <taxon>Elateriformia</taxon>
        <taxon>Elateroidea</taxon>
        <taxon>Elateridae</taxon>
        <taxon>Agrypninae</taxon>
        <taxon>Pyrophorini</taxon>
        <taxon>Ignelater</taxon>
    </lineage>
</organism>